<dbReference type="PANTHER" id="PTHR35392:SF5">
    <property type="entry name" value="ZN(2)-C6 FUNGAL-TYPE DOMAIN-CONTAINING PROTEIN"/>
    <property type="match status" value="1"/>
</dbReference>
<dbReference type="GeneID" id="36591908"/>
<dbReference type="InterPro" id="IPR052973">
    <property type="entry name" value="Fungal_sec-metab_reg_TF"/>
</dbReference>
<dbReference type="EMBL" id="KZ613871">
    <property type="protein sequence ID" value="PMD53722.1"/>
    <property type="molecule type" value="Genomic_DNA"/>
</dbReference>
<feature type="compositionally biased region" description="Basic and acidic residues" evidence="1">
    <location>
        <begin position="302"/>
        <end position="311"/>
    </location>
</feature>
<reference evidence="2 3" key="1">
    <citation type="submission" date="2016-04" db="EMBL/GenBank/DDBJ databases">
        <title>A degradative enzymes factory behind the ericoid mycorrhizal symbiosis.</title>
        <authorList>
            <consortium name="DOE Joint Genome Institute"/>
            <person name="Martino E."/>
            <person name="Morin E."/>
            <person name="Grelet G."/>
            <person name="Kuo A."/>
            <person name="Kohler A."/>
            <person name="Daghino S."/>
            <person name="Barry K."/>
            <person name="Choi C."/>
            <person name="Cichocki N."/>
            <person name="Clum A."/>
            <person name="Copeland A."/>
            <person name="Hainaut M."/>
            <person name="Haridas S."/>
            <person name="Labutti K."/>
            <person name="Lindquist E."/>
            <person name="Lipzen A."/>
            <person name="Khouja H.-R."/>
            <person name="Murat C."/>
            <person name="Ohm R."/>
            <person name="Olson A."/>
            <person name="Spatafora J."/>
            <person name="Veneault-Fourrey C."/>
            <person name="Henrissat B."/>
            <person name="Grigoriev I."/>
            <person name="Martin F."/>
            <person name="Perotto S."/>
        </authorList>
    </citation>
    <scope>NUCLEOTIDE SEQUENCE [LARGE SCALE GENOMIC DNA]</scope>
    <source>
        <strain evidence="2 3">E</strain>
    </source>
</reference>
<evidence type="ECO:0000313" key="2">
    <source>
        <dbReference type="EMBL" id="PMD53722.1"/>
    </source>
</evidence>
<evidence type="ECO:0000256" key="1">
    <source>
        <dbReference type="SAM" id="MobiDB-lite"/>
    </source>
</evidence>
<dbReference type="RefSeq" id="XP_024730626.1">
    <property type="nucleotide sequence ID" value="XM_024883831.1"/>
</dbReference>
<gene>
    <name evidence="2" type="ORF">K444DRAFT_635172</name>
</gene>
<evidence type="ECO:0000313" key="3">
    <source>
        <dbReference type="Proteomes" id="UP000235371"/>
    </source>
</evidence>
<proteinExistence type="predicted"/>
<feature type="region of interest" description="Disordered" evidence="1">
    <location>
        <begin position="116"/>
        <end position="140"/>
    </location>
</feature>
<accession>A0A2J6SSJ0</accession>
<dbReference type="Proteomes" id="UP000235371">
    <property type="component" value="Unassembled WGS sequence"/>
</dbReference>
<dbReference type="InParanoid" id="A0A2J6SSJ0"/>
<sequence>MGDQDYKQDDDSQKQYQYYYNSSQPLSAQVPKSNYLYTNHTQTFTDIAIDGQTQNPDVVMPGFPSEYYVAPAEAYDGWQNYRAASVGTAATSFVNVNTPSATTDGSYVMVPTPSHHTRTYSENSSGQGSEGPLFSVPGDPEPWTPGSAFAVDKEAMDRDAVEEEAQSSMPHDQQRVLAGLSSPEPRTVYNPYVPLESHGPVVYQESMSNYQTSAACQPLSYTLPSRPARAQNMFDDPWTPVEQRMHLFPPGFVAFAPSPGPNVENYAGVEYGTSVSVSPQSRKSTHPSLGKRSRSGRTSSAKGKEKDHSPGWEHVVVAKGGLLRVSEIPKKENRGCRTGELDYETKEKARRIRRVHACWNCWNQKVPHINFAGDLASRTMSPRSFQVGHFPPSFRYYQLIATEFMHAHLRKSKIEDLISVNTTGFLDAVIVVEVSTGSVFKPMRLHTNTFEAIGNELLEQSILTPPEADQAAQLVRMPSAPVGILGLSVSEMKKKCNKHVEDMISNTKYAEQATSGDVSGLPSQILEIVGEYVAAKKDVSLLQNALKLHAIHYFMGCMITFSDRSARELYSKLAPGMTPQAYLSSRLLNRQIKYVMHKLHREITLQVLEDLERSLRSRTKDSWGTSFCTILILCLCIEGLQTAADVMVVCNIQEKGGEASYNRNQSFNACEELEEYPFRQCKKLFHDIYRSHKDGSSGGRGEKAFNPLKMAAEEGRTGLDLTTEGMVRSIYGVVCSSWAEIVQLSERPAIINLGYTVAAHDIKTNNTGRLAAKFLRSFFPD</sequence>
<organism evidence="2 3">
    <name type="scientific">Hyaloscypha bicolor E</name>
    <dbReference type="NCBI Taxonomy" id="1095630"/>
    <lineage>
        <taxon>Eukaryota</taxon>
        <taxon>Fungi</taxon>
        <taxon>Dikarya</taxon>
        <taxon>Ascomycota</taxon>
        <taxon>Pezizomycotina</taxon>
        <taxon>Leotiomycetes</taxon>
        <taxon>Helotiales</taxon>
        <taxon>Hyaloscyphaceae</taxon>
        <taxon>Hyaloscypha</taxon>
        <taxon>Hyaloscypha bicolor</taxon>
    </lineage>
</organism>
<dbReference type="OrthoDB" id="4226666at2759"/>
<feature type="compositionally biased region" description="Basic residues" evidence="1">
    <location>
        <begin position="283"/>
        <end position="295"/>
    </location>
</feature>
<keyword evidence="3" id="KW-1185">Reference proteome</keyword>
<protein>
    <submittedName>
        <fullName evidence="2">Uncharacterized protein</fullName>
    </submittedName>
</protein>
<name>A0A2J6SSJ0_9HELO</name>
<dbReference type="STRING" id="1095630.A0A2J6SSJ0"/>
<dbReference type="AlphaFoldDB" id="A0A2J6SSJ0"/>
<feature type="region of interest" description="Disordered" evidence="1">
    <location>
        <begin position="275"/>
        <end position="311"/>
    </location>
</feature>
<dbReference type="PANTHER" id="PTHR35392">
    <property type="entry name" value="ZN(II)2CYS6 TRANSCRIPTION FACTOR (EUROFUNG)-RELATED-RELATED"/>
    <property type="match status" value="1"/>
</dbReference>